<dbReference type="EMBL" id="BMKX01000002">
    <property type="protein sequence ID" value="GGJ55839.1"/>
    <property type="molecule type" value="Genomic_DNA"/>
</dbReference>
<comment type="caution">
    <text evidence="1">The sequence shown here is derived from an EMBL/GenBank/DDBJ whole genome shotgun (WGS) entry which is preliminary data.</text>
</comment>
<keyword evidence="2" id="KW-1185">Reference proteome</keyword>
<protein>
    <submittedName>
        <fullName evidence="1">Uncharacterized protein</fullName>
    </submittedName>
</protein>
<dbReference type="GeneID" id="303303715"/>
<organism evidence="1 2">
    <name type="scientific">Glutamicibacter ardleyensis</name>
    <dbReference type="NCBI Taxonomy" id="225894"/>
    <lineage>
        <taxon>Bacteria</taxon>
        <taxon>Bacillati</taxon>
        <taxon>Actinomycetota</taxon>
        <taxon>Actinomycetes</taxon>
        <taxon>Micrococcales</taxon>
        <taxon>Micrococcaceae</taxon>
        <taxon>Glutamicibacter</taxon>
    </lineage>
</organism>
<name>A0ABQ2DJK3_9MICC</name>
<gene>
    <name evidence="1" type="ORF">GCM10007173_13350</name>
</gene>
<dbReference type="Proteomes" id="UP000606115">
    <property type="component" value="Unassembled WGS sequence"/>
</dbReference>
<evidence type="ECO:0000313" key="2">
    <source>
        <dbReference type="Proteomes" id="UP000606115"/>
    </source>
</evidence>
<reference evidence="2" key="1">
    <citation type="journal article" date="2019" name="Int. J. Syst. Evol. Microbiol.">
        <title>The Global Catalogue of Microorganisms (GCM) 10K type strain sequencing project: providing services to taxonomists for standard genome sequencing and annotation.</title>
        <authorList>
            <consortium name="The Broad Institute Genomics Platform"/>
            <consortium name="The Broad Institute Genome Sequencing Center for Infectious Disease"/>
            <person name="Wu L."/>
            <person name="Ma J."/>
        </authorList>
    </citation>
    <scope>NUCLEOTIDE SEQUENCE [LARGE SCALE GENOMIC DNA]</scope>
    <source>
        <strain evidence="2">CGMCC 1.3685</strain>
    </source>
</reference>
<dbReference type="RefSeq" id="WP_188684576.1">
    <property type="nucleotide sequence ID" value="NZ_BMKX01000002.1"/>
</dbReference>
<evidence type="ECO:0000313" key="1">
    <source>
        <dbReference type="EMBL" id="GGJ55839.1"/>
    </source>
</evidence>
<sequence>MSHSPVYREDSPFQDECTCGWRAYGARDRYEGYQDLNRHLDRERDKERAQAAAEKERIRLLTQGQNWDLP</sequence>
<proteinExistence type="predicted"/>
<accession>A0ABQ2DJK3</accession>